<dbReference type="InParanoid" id="Q4UF51"/>
<dbReference type="Proteomes" id="UP000001950">
    <property type="component" value="Chromosome 2"/>
</dbReference>
<name>Q4UF51_THEAN</name>
<dbReference type="VEuPathDB" id="PiroplasmaDB:TA14615"/>
<accession>Q4UF51</accession>
<evidence type="ECO:0008006" key="4">
    <source>
        <dbReference type="Google" id="ProtNLM"/>
    </source>
</evidence>
<dbReference type="EMBL" id="CR940348">
    <property type="protein sequence ID" value="CAI74288.1"/>
    <property type="molecule type" value="Genomic_DNA"/>
</dbReference>
<evidence type="ECO:0000313" key="3">
    <source>
        <dbReference type="Proteomes" id="UP000001950"/>
    </source>
</evidence>
<dbReference type="RefSeq" id="XP_952020.1">
    <property type="nucleotide sequence ID" value="XM_946927.1"/>
</dbReference>
<dbReference type="KEGG" id="tan:TA14615"/>
<proteinExistence type="predicted"/>
<gene>
    <name evidence="2" type="ORF">TA14615</name>
</gene>
<organism evidence="2 3">
    <name type="scientific">Theileria annulata</name>
    <dbReference type="NCBI Taxonomy" id="5874"/>
    <lineage>
        <taxon>Eukaryota</taxon>
        <taxon>Sar</taxon>
        <taxon>Alveolata</taxon>
        <taxon>Apicomplexa</taxon>
        <taxon>Aconoidasida</taxon>
        <taxon>Piroplasmida</taxon>
        <taxon>Theileriidae</taxon>
        <taxon>Theileria</taxon>
    </lineage>
</organism>
<dbReference type="GeneID" id="3862382"/>
<dbReference type="AlphaFoldDB" id="Q4UF51"/>
<evidence type="ECO:0000256" key="1">
    <source>
        <dbReference type="SAM" id="Coils"/>
    </source>
</evidence>
<sequence>MALTHHGVLDTIKEKLDKLSKLDHDFLDPDQNSSLLSTFNDIFNLTSEFIKNTSKEDSLISEFVNYRNDVFNQYNDKLQNSIQLTNGILFYQKLEKQKEFEEQANKNAKESLKSKQLNFSDGEFRILMSRQEIMDKLNEWKHICDLEQIEIKKLKCQIDILEDKISTNKFNSNQISYYNKLYYELLTSALKISILNVDEKSNVNLAILSESKKENEQTWHRFSSSKDCDVATCDFLWNLIEKSLCNNGVRSSFKDPNTPKLNSIHLVSRNYN</sequence>
<reference evidence="2 3" key="1">
    <citation type="journal article" date="2005" name="Science">
        <title>Genome of the host-cell transforming parasite Theileria annulata compared with T. parva.</title>
        <authorList>
            <person name="Pain A."/>
            <person name="Renauld H."/>
            <person name="Berriman M."/>
            <person name="Murphy L."/>
            <person name="Yeats C.A."/>
            <person name="Weir W."/>
            <person name="Kerhornou A."/>
            <person name="Aslett M."/>
            <person name="Bishop R."/>
            <person name="Bouchier C."/>
            <person name="Cochet M."/>
            <person name="Coulson R.M.R."/>
            <person name="Cronin A."/>
            <person name="de Villiers E.P."/>
            <person name="Fraser A."/>
            <person name="Fosker N."/>
            <person name="Gardner M."/>
            <person name="Goble A."/>
            <person name="Griffiths-Jones S."/>
            <person name="Harris D.E."/>
            <person name="Katzer F."/>
            <person name="Larke N."/>
            <person name="Lord A."/>
            <person name="Maser P."/>
            <person name="McKellar S."/>
            <person name="Mooney P."/>
            <person name="Morton F."/>
            <person name="Nene V."/>
            <person name="O'Neil S."/>
            <person name="Price C."/>
            <person name="Quail M.A."/>
            <person name="Rabbinowitsch E."/>
            <person name="Rawlings N.D."/>
            <person name="Rutter S."/>
            <person name="Saunders D."/>
            <person name="Seeger K."/>
            <person name="Shah T."/>
            <person name="Squares R."/>
            <person name="Squares S."/>
            <person name="Tivey A."/>
            <person name="Walker A.R."/>
            <person name="Woodward J."/>
            <person name="Dobbelaere D.A.E."/>
            <person name="Langsley G."/>
            <person name="Rajandream M.A."/>
            <person name="McKeever D."/>
            <person name="Shiels B."/>
            <person name="Tait A."/>
            <person name="Barrell B.G."/>
            <person name="Hall N."/>
        </authorList>
    </citation>
    <scope>NUCLEOTIDE SEQUENCE [LARGE SCALE GENOMIC DNA]</scope>
    <source>
        <strain evidence="3">Ankara</strain>
    </source>
</reference>
<dbReference type="eggNOG" id="ENOG502TN0K">
    <property type="taxonomic scope" value="Eukaryota"/>
</dbReference>
<dbReference type="OMA" id="KHSCELE"/>
<keyword evidence="1" id="KW-0175">Coiled coil</keyword>
<keyword evidence="3" id="KW-1185">Reference proteome</keyword>
<feature type="coiled-coil region" evidence="1">
    <location>
        <begin position="91"/>
        <end position="118"/>
    </location>
</feature>
<protein>
    <recommendedName>
        <fullName evidence="4">Kinetochore protein SPC25</fullName>
    </recommendedName>
</protein>
<evidence type="ECO:0000313" key="2">
    <source>
        <dbReference type="EMBL" id="CAI74288.1"/>
    </source>
</evidence>
<dbReference type="OrthoDB" id="365838at2759"/>